<protein>
    <recommendedName>
        <fullName evidence="7">IBH1-like N-terminal domain-containing protein</fullName>
    </recommendedName>
</protein>
<comment type="caution">
    <text evidence="8">The sequence shown here is derived from an EMBL/GenBank/DDBJ whole genome shotgun (WGS) entry which is preliminary data.</text>
</comment>
<evidence type="ECO:0000256" key="2">
    <source>
        <dbReference type="ARBA" id="ARBA00005510"/>
    </source>
</evidence>
<feature type="compositionally biased region" description="Low complexity" evidence="6">
    <location>
        <begin position="115"/>
        <end position="126"/>
    </location>
</feature>
<dbReference type="SUPFAM" id="SSF47459">
    <property type="entry name" value="HLH, helix-loop-helix DNA-binding domain"/>
    <property type="match status" value="1"/>
</dbReference>
<evidence type="ECO:0000313" key="8">
    <source>
        <dbReference type="EMBL" id="KAF8721503.1"/>
    </source>
</evidence>
<dbReference type="CDD" id="cd11444">
    <property type="entry name" value="bHLH_AtIBH1_like"/>
    <property type="match status" value="1"/>
</dbReference>
<feature type="region of interest" description="Disordered" evidence="6">
    <location>
        <begin position="1"/>
        <end position="39"/>
    </location>
</feature>
<gene>
    <name evidence="8" type="ORF">HU200_023007</name>
</gene>
<organism evidence="8 9">
    <name type="scientific">Digitaria exilis</name>
    <dbReference type="NCBI Taxonomy" id="1010633"/>
    <lineage>
        <taxon>Eukaryota</taxon>
        <taxon>Viridiplantae</taxon>
        <taxon>Streptophyta</taxon>
        <taxon>Embryophyta</taxon>
        <taxon>Tracheophyta</taxon>
        <taxon>Spermatophyta</taxon>
        <taxon>Magnoliopsida</taxon>
        <taxon>Liliopsida</taxon>
        <taxon>Poales</taxon>
        <taxon>Poaceae</taxon>
        <taxon>PACMAD clade</taxon>
        <taxon>Panicoideae</taxon>
        <taxon>Panicodae</taxon>
        <taxon>Paniceae</taxon>
        <taxon>Anthephorinae</taxon>
        <taxon>Digitaria</taxon>
    </lineage>
</organism>
<dbReference type="Proteomes" id="UP000636709">
    <property type="component" value="Unassembled WGS sequence"/>
</dbReference>
<feature type="compositionally biased region" description="Basic residues" evidence="6">
    <location>
        <begin position="12"/>
        <end position="23"/>
    </location>
</feature>
<dbReference type="InterPro" id="IPR059002">
    <property type="entry name" value="IBH1_N"/>
</dbReference>
<dbReference type="InterPro" id="IPR044549">
    <property type="entry name" value="bHLH_AtIBH1-like"/>
</dbReference>
<evidence type="ECO:0000259" key="7">
    <source>
        <dbReference type="Pfam" id="PF26576"/>
    </source>
</evidence>
<dbReference type="Pfam" id="PF26576">
    <property type="entry name" value="IBH1_N"/>
    <property type="match status" value="1"/>
</dbReference>
<feature type="region of interest" description="Disordered" evidence="6">
    <location>
        <begin position="93"/>
        <end position="135"/>
    </location>
</feature>
<keyword evidence="3" id="KW-0805">Transcription regulation</keyword>
<evidence type="ECO:0000313" key="9">
    <source>
        <dbReference type="Proteomes" id="UP000636709"/>
    </source>
</evidence>
<evidence type="ECO:0000256" key="6">
    <source>
        <dbReference type="SAM" id="MobiDB-lite"/>
    </source>
</evidence>
<sequence>MRSLHLRDHTGGHRHRATKKSKRITGGSREAEHAAPSLYIHPPPTRFLLPISIASQPTIPSSPSSLASPLQLASSLDHAQFLLLQRALAMASTSSSTTPAAEVEERGRKRKRADGAGSTAAGGAEAQPSKWRTRREHEIYSSKLLEAIRLVRAGSSSSSGSGATRGRAVREAADRALAVAARGRTHWSRAILASRRRRFQAVRRARLRAPATPPSRHNAAAASSSAASATGQGSSAPPLAERARMLGWLVPGCRRLSFPTLLEETTDYIEALQMQVRTMAALAEALSAISANSSSGGAGSSNSSAA</sequence>
<evidence type="ECO:0000256" key="4">
    <source>
        <dbReference type="ARBA" id="ARBA00023163"/>
    </source>
</evidence>
<feature type="compositionally biased region" description="Basic and acidic residues" evidence="6">
    <location>
        <begin position="1"/>
        <end position="11"/>
    </location>
</feature>
<keyword evidence="4" id="KW-0804">Transcription</keyword>
<dbReference type="InterPro" id="IPR036638">
    <property type="entry name" value="HLH_DNA-bd_sf"/>
</dbReference>
<dbReference type="GO" id="GO:0005634">
    <property type="term" value="C:nucleus"/>
    <property type="evidence" value="ECO:0007669"/>
    <property type="project" value="UniProtKB-SubCell"/>
</dbReference>
<dbReference type="AlphaFoldDB" id="A0A835EX11"/>
<evidence type="ECO:0000256" key="1">
    <source>
        <dbReference type="ARBA" id="ARBA00004123"/>
    </source>
</evidence>
<feature type="domain" description="IBH1-like N-terminal" evidence="7">
    <location>
        <begin position="139"/>
        <end position="198"/>
    </location>
</feature>
<evidence type="ECO:0000256" key="5">
    <source>
        <dbReference type="ARBA" id="ARBA00023242"/>
    </source>
</evidence>
<feature type="region of interest" description="Disordered" evidence="6">
    <location>
        <begin position="206"/>
        <end position="237"/>
    </location>
</feature>
<dbReference type="InterPro" id="IPR044660">
    <property type="entry name" value="IBH1-like"/>
</dbReference>
<dbReference type="GO" id="GO:0000976">
    <property type="term" value="F:transcription cis-regulatory region binding"/>
    <property type="evidence" value="ECO:0007669"/>
    <property type="project" value="UniProtKB-ARBA"/>
</dbReference>
<reference evidence="8" key="1">
    <citation type="submission" date="2020-07" db="EMBL/GenBank/DDBJ databases">
        <title>Genome sequence and genetic diversity analysis of an under-domesticated orphan crop, white fonio (Digitaria exilis).</title>
        <authorList>
            <person name="Bennetzen J.L."/>
            <person name="Chen S."/>
            <person name="Ma X."/>
            <person name="Wang X."/>
            <person name="Yssel A.E.J."/>
            <person name="Chaluvadi S.R."/>
            <person name="Johnson M."/>
            <person name="Gangashetty P."/>
            <person name="Hamidou F."/>
            <person name="Sanogo M.D."/>
            <person name="Zwaenepoel A."/>
            <person name="Wallace J."/>
            <person name="Van De Peer Y."/>
            <person name="Van Deynze A."/>
        </authorList>
    </citation>
    <scope>NUCLEOTIDE SEQUENCE</scope>
    <source>
        <tissue evidence="8">Leaves</tissue>
    </source>
</reference>
<dbReference type="GO" id="GO:0046983">
    <property type="term" value="F:protein dimerization activity"/>
    <property type="evidence" value="ECO:0007669"/>
    <property type="project" value="InterPro"/>
</dbReference>
<dbReference type="GO" id="GO:0006355">
    <property type="term" value="P:regulation of DNA-templated transcription"/>
    <property type="evidence" value="ECO:0007669"/>
    <property type="project" value="InterPro"/>
</dbReference>
<name>A0A835EX11_9POAL</name>
<keyword evidence="5" id="KW-0539">Nucleus</keyword>
<comment type="subcellular location">
    <subcellularLocation>
        <location evidence="1">Nucleus</location>
    </subcellularLocation>
</comment>
<feature type="compositionally biased region" description="Low complexity" evidence="6">
    <location>
        <begin position="208"/>
        <end position="236"/>
    </location>
</feature>
<dbReference type="EMBL" id="JACEFO010001682">
    <property type="protein sequence ID" value="KAF8721503.1"/>
    <property type="molecule type" value="Genomic_DNA"/>
</dbReference>
<accession>A0A835EX11</accession>
<dbReference type="PANTHER" id="PTHR33124:SF99">
    <property type="entry name" value="TRANSCRIPTION FACTOR BHLH148"/>
    <property type="match status" value="1"/>
</dbReference>
<comment type="similarity">
    <text evidence="2">Belongs to the bHLH protein family.</text>
</comment>
<keyword evidence="9" id="KW-1185">Reference proteome</keyword>
<proteinExistence type="inferred from homology"/>
<dbReference type="OrthoDB" id="1647165at2759"/>
<dbReference type="PANTHER" id="PTHR33124">
    <property type="entry name" value="TRANSCRIPTION FACTOR IBH1-LIKE 1"/>
    <property type="match status" value="1"/>
</dbReference>
<evidence type="ECO:0000256" key="3">
    <source>
        <dbReference type="ARBA" id="ARBA00023015"/>
    </source>
</evidence>